<evidence type="ECO:0000313" key="2">
    <source>
        <dbReference type="EMBL" id="RLK47335.1"/>
    </source>
</evidence>
<evidence type="ECO:0000256" key="1">
    <source>
        <dbReference type="SAM" id="SignalP"/>
    </source>
</evidence>
<feature type="chain" id="PRO_5019781056" evidence="1">
    <location>
        <begin position="29"/>
        <end position="483"/>
    </location>
</feature>
<protein>
    <submittedName>
        <fullName evidence="2">Uncharacterized protein</fullName>
    </submittedName>
</protein>
<organism evidence="2 3">
    <name type="scientific">Stenotrophomonas rhizophila</name>
    <dbReference type="NCBI Taxonomy" id="216778"/>
    <lineage>
        <taxon>Bacteria</taxon>
        <taxon>Pseudomonadati</taxon>
        <taxon>Pseudomonadota</taxon>
        <taxon>Gammaproteobacteria</taxon>
        <taxon>Lysobacterales</taxon>
        <taxon>Lysobacteraceae</taxon>
        <taxon>Stenotrophomonas</taxon>
    </lineage>
</organism>
<keyword evidence="1" id="KW-0732">Signal</keyword>
<sequence>MKGWMTDMMVCLVGIGVLVTSNPTAANAYDPSNIVDEVQAMVARSWPLAPDIWPGADFDAQSAVLLFENRAVEVTTDGQRELDRSVIDPLAPGFPDWVFFFADVAGRRAVVIQLDAAVSGPPSPIFPGDTEPARRIFRLATHEKFHDFQMRSRWVAPRANGFAEYPVTASWSRQRAHLYDAMHRALAQPAEQSQHLRHASTWYQAFADVHGSVTEMTSQEIIEGMAQYAELQLLAAADIADPTDRDARIRQSLRYVFPWHAGLQPNFTRGHGYQTYLLGSLAGALLETTRQHWQMDVAAGRSPLDMLLALYPVTGDIHPVPEIDASNQALVEELNSERGAHLQPLLDLYMGSSAARLLIPSPYRLVADPRLVDAVEEARKETNPHLTGEFRGEGAPPMTGSIVGGYIVGDGYLLVRNRAMVGGATDGVFTIALQPEEFLLDGTRLLLASDSLEGEFTVDVSVDTEGRWILEPISASDVDSPGR</sequence>
<feature type="signal peptide" evidence="1">
    <location>
        <begin position="1"/>
        <end position="28"/>
    </location>
</feature>
<dbReference type="Proteomes" id="UP000274786">
    <property type="component" value="Unassembled WGS sequence"/>
</dbReference>
<dbReference type="EMBL" id="RCDC01000009">
    <property type="protein sequence ID" value="RLK47335.1"/>
    <property type="molecule type" value="Genomic_DNA"/>
</dbReference>
<name>A0A498BUE4_9GAMM</name>
<dbReference type="RefSeq" id="WP_147433929.1">
    <property type="nucleotide sequence ID" value="NZ_RCDC01000009.1"/>
</dbReference>
<dbReference type="AlphaFoldDB" id="A0A498BUE4"/>
<evidence type="ECO:0000313" key="3">
    <source>
        <dbReference type="Proteomes" id="UP000274786"/>
    </source>
</evidence>
<gene>
    <name evidence="2" type="ORF">BCL79_3955</name>
</gene>
<accession>A0A498BUE4</accession>
<reference evidence="2 3" key="1">
    <citation type="submission" date="2018-10" db="EMBL/GenBank/DDBJ databases">
        <title>Comparative analysis of microorganisms from saline springs in Andes Mountain Range, Colombia.</title>
        <authorList>
            <person name="Rubin E."/>
        </authorList>
    </citation>
    <scope>NUCLEOTIDE SEQUENCE [LARGE SCALE GENOMIC DNA]</scope>
    <source>
        <strain evidence="2 3">USBA GBX 843</strain>
    </source>
</reference>
<proteinExistence type="predicted"/>
<comment type="caution">
    <text evidence="2">The sequence shown here is derived from an EMBL/GenBank/DDBJ whole genome shotgun (WGS) entry which is preliminary data.</text>
</comment>